<reference evidence="2 3" key="1">
    <citation type="submission" date="2022-07" db="EMBL/GenBank/DDBJ databases">
        <authorList>
            <person name="Li W.-J."/>
            <person name="Deng Q.-Q."/>
        </authorList>
    </citation>
    <scope>NUCLEOTIDE SEQUENCE [LARGE SCALE GENOMIC DNA]</scope>
    <source>
        <strain evidence="2 3">SYSU M60028</strain>
    </source>
</reference>
<evidence type="ECO:0000256" key="1">
    <source>
        <dbReference type="SAM" id="MobiDB-lite"/>
    </source>
</evidence>
<comment type="caution">
    <text evidence="2">The sequence shown here is derived from an EMBL/GenBank/DDBJ whole genome shotgun (WGS) entry which is preliminary data.</text>
</comment>
<proteinExistence type="predicted"/>
<name>A0ABT1LIE1_9HYPH</name>
<evidence type="ECO:0000313" key="3">
    <source>
        <dbReference type="Proteomes" id="UP001205890"/>
    </source>
</evidence>
<keyword evidence="3" id="KW-1185">Reference proteome</keyword>
<gene>
    <name evidence="2" type="ORF">NK718_18270</name>
</gene>
<dbReference type="Proteomes" id="UP001205890">
    <property type="component" value="Unassembled WGS sequence"/>
</dbReference>
<evidence type="ECO:0000313" key="2">
    <source>
        <dbReference type="EMBL" id="MCP8940475.1"/>
    </source>
</evidence>
<protein>
    <recommendedName>
        <fullName evidence="4">Serine/threonine protein kinase</fullName>
    </recommendedName>
</protein>
<organism evidence="2 3">
    <name type="scientific">Alsobacter ponti</name>
    <dbReference type="NCBI Taxonomy" id="2962936"/>
    <lineage>
        <taxon>Bacteria</taxon>
        <taxon>Pseudomonadati</taxon>
        <taxon>Pseudomonadota</taxon>
        <taxon>Alphaproteobacteria</taxon>
        <taxon>Hyphomicrobiales</taxon>
        <taxon>Alsobacteraceae</taxon>
        <taxon>Alsobacter</taxon>
    </lineage>
</organism>
<accession>A0ABT1LIE1</accession>
<dbReference type="RefSeq" id="WP_254745246.1">
    <property type="nucleotide sequence ID" value="NZ_JANCLU010000021.1"/>
</dbReference>
<dbReference type="EMBL" id="JANCLU010000021">
    <property type="protein sequence ID" value="MCP8940475.1"/>
    <property type="molecule type" value="Genomic_DNA"/>
</dbReference>
<sequence>MSPKPEIGAPCRGPDATPFVFDAADRPVAAGPARAGRTVVSGLAVALLLALGLGGLSGGGSIPQPSAHSSVERSAPGTPVRHAFDPGSCEAVSLEGTLRTDAGATALAISFSGRRAETGIEGADALTVVHATCDEDSIAFALEGPNGADGSCLLSLNGPRAAGDCAWPGRGDAAITAIVDRVSELETGSIAPHESPASGD</sequence>
<feature type="region of interest" description="Disordered" evidence="1">
    <location>
        <begin position="62"/>
        <end position="84"/>
    </location>
</feature>
<evidence type="ECO:0008006" key="4">
    <source>
        <dbReference type="Google" id="ProtNLM"/>
    </source>
</evidence>